<dbReference type="Proteomes" id="UP000664132">
    <property type="component" value="Unassembled WGS sequence"/>
</dbReference>
<keyword evidence="1" id="KW-0479">Metal-binding</keyword>
<dbReference type="PROSITE" id="PS50048">
    <property type="entry name" value="ZN2_CY6_FUNGAL_2"/>
    <property type="match status" value="1"/>
</dbReference>
<dbReference type="GO" id="GO:0008270">
    <property type="term" value="F:zinc ion binding"/>
    <property type="evidence" value="ECO:0007669"/>
    <property type="project" value="InterPro"/>
</dbReference>
<evidence type="ECO:0000313" key="9">
    <source>
        <dbReference type="Proteomes" id="UP000664132"/>
    </source>
</evidence>
<dbReference type="CDD" id="cd00067">
    <property type="entry name" value="GAL4"/>
    <property type="match status" value="1"/>
</dbReference>
<evidence type="ECO:0000259" key="7">
    <source>
        <dbReference type="PROSITE" id="PS50048"/>
    </source>
</evidence>
<evidence type="ECO:0000256" key="3">
    <source>
        <dbReference type="ARBA" id="ARBA00023125"/>
    </source>
</evidence>
<keyword evidence="4" id="KW-0804">Transcription</keyword>
<protein>
    <recommendedName>
        <fullName evidence="7">Zn(2)-C6 fungal-type domain-containing protein</fullName>
    </recommendedName>
</protein>
<evidence type="ECO:0000256" key="1">
    <source>
        <dbReference type="ARBA" id="ARBA00022723"/>
    </source>
</evidence>
<feature type="region of interest" description="Disordered" evidence="6">
    <location>
        <begin position="255"/>
        <end position="280"/>
    </location>
</feature>
<dbReference type="GO" id="GO:0003677">
    <property type="term" value="F:DNA binding"/>
    <property type="evidence" value="ECO:0007669"/>
    <property type="project" value="UniProtKB-KW"/>
</dbReference>
<evidence type="ECO:0000256" key="4">
    <source>
        <dbReference type="ARBA" id="ARBA00023163"/>
    </source>
</evidence>
<evidence type="ECO:0000256" key="6">
    <source>
        <dbReference type="SAM" id="MobiDB-lite"/>
    </source>
</evidence>
<dbReference type="OrthoDB" id="2328572at2759"/>
<dbReference type="Gene3D" id="4.10.240.10">
    <property type="entry name" value="Zn(2)-C6 fungal-type DNA-binding domain"/>
    <property type="match status" value="1"/>
</dbReference>
<feature type="compositionally biased region" description="Polar residues" evidence="6">
    <location>
        <begin position="72"/>
        <end position="88"/>
    </location>
</feature>
<dbReference type="InterPro" id="IPR001138">
    <property type="entry name" value="Zn2Cys6_DnaBD"/>
</dbReference>
<dbReference type="EMBL" id="JAFJYH010000285">
    <property type="protein sequence ID" value="KAG4414029.1"/>
    <property type="molecule type" value="Genomic_DNA"/>
</dbReference>
<dbReference type="GO" id="GO:0000981">
    <property type="term" value="F:DNA-binding transcription factor activity, RNA polymerase II-specific"/>
    <property type="evidence" value="ECO:0007669"/>
    <property type="project" value="InterPro"/>
</dbReference>
<dbReference type="Pfam" id="PF00172">
    <property type="entry name" value="Zn_clus"/>
    <property type="match status" value="1"/>
</dbReference>
<dbReference type="GO" id="GO:0045122">
    <property type="term" value="P:aflatoxin biosynthetic process"/>
    <property type="evidence" value="ECO:0007669"/>
    <property type="project" value="InterPro"/>
</dbReference>
<feature type="domain" description="Zn(2)-C6 fungal-type" evidence="7">
    <location>
        <begin position="16"/>
        <end position="46"/>
    </location>
</feature>
<comment type="caution">
    <text evidence="8">The sequence shown here is derived from an EMBL/GenBank/DDBJ whole genome shotgun (WGS) entry which is preliminary data.</text>
</comment>
<gene>
    <name evidence="8" type="ORF">IFR04_012845</name>
</gene>
<dbReference type="Pfam" id="PF08493">
    <property type="entry name" value="AflR"/>
    <property type="match status" value="1"/>
</dbReference>
<accession>A0A8H7W7S7</accession>
<dbReference type="SUPFAM" id="SSF57701">
    <property type="entry name" value="Zn2/Cys6 DNA-binding domain"/>
    <property type="match status" value="1"/>
</dbReference>
<feature type="region of interest" description="Disordered" evidence="6">
    <location>
        <begin position="68"/>
        <end position="88"/>
    </location>
</feature>
<sequence>MASSVTINSSPKLRHSCDSCGVAKVKCDRERPACGRCSLLSSVCIYGPSRKCGKTPRSRISPGLGRIEKRVSQPSQSSKKIAQPQTEKFTTVEESTRNNLANITTESASSTSLTTWNDAQDHVMDYCPPLPFDQFGAWPLGYFPMDFNFVPPATGPTASIRKDSHSCPRESYEIFRDLICPSPFLHAPDSNSSTVVAPLDEVLQFTKTAIDRLSRVLKCDCANSGHRAMVHASIVSRILIWYQQAAGWTGSSAWRTGPSESASSDSESFAESASKSPSAPCDTASVSLAKATGFAVDHVPLSLGIFMIEDENVQAAFRNQLVLSELKRAAGLIDLFIAQDSTHDVGGLYCHLGTWLKTEHERTVEILNQRLRTLNE</sequence>
<name>A0A8H7W7S7_9HELO</name>
<evidence type="ECO:0000256" key="2">
    <source>
        <dbReference type="ARBA" id="ARBA00023015"/>
    </source>
</evidence>
<keyword evidence="9" id="KW-1185">Reference proteome</keyword>
<keyword evidence="5" id="KW-0539">Nucleus</keyword>
<dbReference type="AlphaFoldDB" id="A0A8H7W7S7"/>
<feature type="compositionally biased region" description="Low complexity" evidence="6">
    <location>
        <begin position="258"/>
        <end position="280"/>
    </location>
</feature>
<dbReference type="SMART" id="SM00066">
    <property type="entry name" value="GAL4"/>
    <property type="match status" value="1"/>
</dbReference>
<dbReference type="InterPro" id="IPR036864">
    <property type="entry name" value="Zn2-C6_fun-type_DNA-bd_sf"/>
</dbReference>
<organism evidence="8 9">
    <name type="scientific">Cadophora malorum</name>
    <dbReference type="NCBI Taxonomy" id="108018"/>
    <lineage>
        <taxon>Eukaryota</taxon>
        <taxon>Fungi</taxon>
        <taxon>Dikarya</taxon>
        <taxon>Ascomycota</taxon>
        <taxon>Pezizomycotina</taxon>
        <taxon>Leotiomycetes</taxon>
        <taxon>Helotiales</taxon>
        <taxon>Ploettnerulaceae</taxon>
        <taxon>Cadophora</taxon>
    </lineage>
</organism>
<dbReference type="GO" id="GO:0005634">
    <property type="term" value="C:nucleus"/>
    <property type="evidence" value="ECO:0007669"/>
    <property type="project" value="InterPro"/>
</dbReference>
<dbReference type="PRINTS" id="PR00755">
    <property type="entry name" value="AFLATOXINBRP"/>
</dbReference>
<reference evidence="8" key="1">
    <citation type="submission" date="2021-02" db="EMBL/GenBank/DDBJ databases">
        <title>Genome sequence Cadophora malorum strain M34.</title>
        <authorList>
            <person name="Stefanovic E."/>
            <person name="Vu D."/>
            <person name="Scully C."/>
            <person name="Dijksterhuis J."/>
            <person name="Roader J."/>
            <person name="Houbraken J."/>
        </authorList>
    </citation>
    <scope>NUCLEOTIDE SEQUENCE</scope>
    <source>
        <strain evidence="8">M34</strain>
    </source>
</reference>
<evidence type="ECO:0000313" key="8">
    <source>
        <dbReference type="EMBL" id="KAG4414029.1"/>
    </source>
</evidence>
<dbReference type="InterPro" id="IPR013700">
    <property type="entry name" value="AflR"/>
</dbReference>
<proteinExistence type="predicted"/>
<keyword evidence="2" id="KW-0805">Transcription regulation</keyword>
<evidence type="ECO:0000256" key="5">
    <source>
        <dbReference type="ARBA" id="ARBA00023242"/>
    </source>
</evidence>
<keyword evidence="3" id="KW-0238">DNA-binding</keyword>